<feature type="transmembrane region" description="Helical" evidence="6">
    <location>
        <begin position="160"/>
        <end position="178"/>
    </location>
</feature>
<reference evidence="8" key="2">
    <citation type="submission" date="2021-04" db="EMBL/GenBank/DDBJ databases">
        <authorList>
            <person name="Gilroy R."/>
        </authorList>
    </citation>
    <scope>NUCLEOTIDE SEQUENCE</scope>
    <source>
        <strain evidence="8">CHK188-16595</strain>
    </source>
</reference>
<comment type="subcellular location">
    <subcellularLocation>
        <location evidence="1 6">Cell membrane</location>
        <topology evidence="1 6">Multi-pass membrane protein</topology>
    </subcellularLocation>
</comment>
<keyword evidence="5 6" id="KW-0472">Membrane</keyword>
<evidence type="ECO:0000313" key="9">
    <source>
        <dbReference type="Proteomes" id="UP000823877"/>
    </source>
</evidence>
<organism evidence="8 9">
    <name type="scientific">Candidatus Eubacterium faecale</name>
    <dbReference type="NCBI Taxonomy" id="2838568"/>
    <lineage>
        <taxon>Bacteria</taxon>
        <taxon>Bacillati</taxon>
        <taxon>Bacillota</taxon>
        <taxon>Clostridia</taxon>
        <taxon>Eubacteriales</taxon>
        <taxon>Eubacteriaceae</taxon>
        <taxon>Eubacterium</taxon>
    </lineage>
</organism>
<feature type="domain" description="ABC3 transporter permease C-terminal" evidence="7">
    <location>
        <begin position="65"/>
        <end position="179"/>
    </location>
</feature>
<feature type="transmembrane region" description="Helical" evidence="6">
    <location>
        <begin position="106"/>
        <end position="129"/>
    </location>
</feature>
<dbReference type="Pfam" id="PF02687">
    <property type="entry name" value="FtsX"/>
    <property type="match status" value="1"/>
</dbReference>
<evidence type="ECO:0000256" key="5">
    <source>
        <dbReference type="ARBA" id="ARBA00023136"/>
    </source>
</evidence>
<accession>A0A9D2MJ65</accession>
<comment type="similarity">
    <text evidence="6">Belongs to the ABC-4 integral membrane protein family.</text>
</comment>
<protein>
    <submittedName>
        <fullName evidence="8">ABC transporter permease</fullName>
    </submittedName>
</protein>
<dbReference type="PANTHER" id="PTHR46795:SF3">
    <property type="entry name" value="ABC TRANSPORTER PERMEASE"/>
    <property type="match status" value="1"/>
</dbReference>
<evidence type="ECO:0000256" key="1">
    <source>
        <dbReference type="ARBA" id="ARBA00004651"/>
    </source>
</evidence>
<feature type="transmembrane region" description="Helical" evidence="6">
    <location>
        <begin position="228"/>
        <end position="254"/>
    </location>
</feature>
<comment type="caution">
    <text evidence="8">The sequence shown here is derived from an EMBL/GenBank/DDBJ whole genome shotgun (WGS) entry which is preliminary data.</text>
</comment>
<dbReference type="InterPro" id="IPR003838">
    <property type="entry name" value="ABC3_permease_C"/>
</dbReference>
<evidence type="ECO:0000256" key="6">
    <source>
        <dbReference type="PIRNR" id="PIRNR018968"/>
    </source>
</evidence>
<proteinExistence type="inferred from homology"/>
<feature type="transmembrane region" description="Helical" evidence="6">
    <location>
        <begin position="603"/>
        <end position="625"/>
    </location>
</feature>
<dbReference type="Proteomes" id="UP000823877">
    <property type="component" value="Unassembled WGS sequence"/>
</dbReference>
<dbReference type="GO" id="GO:0005886">
    <property type="term" value="C:plasma membrane"/>
    <property type="evidence" value="ECO:0007669"/>
    <property type="project" value="UniProtKB-SubCell"/>
</dbReference>
<reference evidence="8" key="1">
    <citation type="journal article" date="2021" name="PeerJ">
        <title>Extensive microbial diversity within the chicken gut microbiome revealed by metagenomics and culture.</title>
        <authorList>
            <person name="Gilroy R."/>
            <person name="Ravi A."/>
            <person name="Getino M."/>
            <person name="Pursley I."/>
            <person name="Horton D.L."/>
            <person name="Alikhan N.F."/>
            <person name="Baker D."/>
            <person name="Gharbi K."/>
            <person name="Hall N."/>
            <person name="Watson M."/>
            <person name="Adriaenssens E.M."/>
            <person name="Foster-Nyarko E."/>
            <person name="Jarju S."/>
            <person name="Secka A."/>
            <person name="Antonio M."/>
            <person name="Oren A."/>
            <person name="Chaudhuri R.R."/>
            <person name="La Ragione R."/>
            <person name="Hildebrand F."/>
            <person name="Pallen M.J."/>
        </authorList>
    </citation>
    <scope>NUCLEOTIDE SEQUENCE</scope>
    <source>
        <strain evidence="8">CHK188-16595</strain>
    </source>
</reference>
<evidence type="ECO:0000313" key="8">
    <source>
        <dbReference type="EMBL" id="HJB75024.1"/>
    </source>
</evidence>
<keyword evidence="2 6" id="KW-1003">Cell membrane</keyword>
<dbReference type="PIRSF" id="PIRSF018968">
    <property type="entry name" value="ABC_permease_BceB"/>
    <property type="match status" value="1"/>
</dbReference>
<evidence type="ECO:0000256" key="3">
    <source>
        <dbReference type="ARBA" id="ARBA00022692"/>
    </source>
</evidence>
<evidence type="ECO:0000259" key="7">
    <source>
        <dbReference type="Pfam" id="PF02687"/>
    </source>
</evidence>
<dbReference type="PANTHER" id="PTHR46795">
    <property type="entry name" value="ABC TRANSPORTER PERMEASE-RELATED-RELATED"/>
    <property type="match status" value="1"/>
</dbReference>
<keyword evidence="3 6" id="KW-0812">Transmembrane</keyword>
<dbReference type="InterPro" id="IPR052536">
    <property type="entry name" value="ABC-4_Integral_Memb_Prot"/>
</dbReference>
<feature type="transmembrane region" description="Helical" evidence="6">
    <location>
        <begin position="59"/>
        <end position="78"/>
    </location>
</feature>
<keyword evidence="4 6" id="KW-1133">Transmembrane helix</keyword>
<keyword evidence="6" id="KW-0813">Transport</keyword>
<gene>
    <name evidence="8" type="ORF">IAA37_05035</name>
</gene>
<feature type="transmembrane region" description="Helical" evidence="6">
    <location>
        <begin position="637"/>
        <end position="658"/>
    </location>
</feature>
<feature type="transmembrane region" description="Helical" evidence="6">
    <location>
        <begin position="544"/>
        <end position="569"/>
    </location>
</feature>
<evidence type="ECO:0000256" key="2">
    <source>
        <dbReference type="ARBA" id="ARBA00022475"/>
    </source>
</evidence>
<evidence type="ECO:0000256" key="4">
    <source>
        <dbReference type="ARBA" id="ARBA00022989"/>
    </source>
</evidence>
<feature type="transmembrane region" description="Helical" evidence="6">
    <location>
        <begin position="21"/>
        <end position="39"/>
    </location>
</feature>
<dbReference type="InterPro" id="IPR027022">
    <property type="entry name" value="ABC_permease_BceB-typ"/>
</dbReference>
<sequence>MKKAFYLRLAWDGIKKNKKLYLPYILTCVGMIAMFYIVAFLSKDESMLEVKGGEQIQGILVFGTYVLGIFSLLILFYTNSFLIRRRKKEFGLYNILGMDKINLSRVLFWENAVIFCISMAAGLACGLLFSKFAQLLMVNILTAGADFSLSVSPDSIGTTFLWFAVIFILILLSALRQIHMTNPVDLLKSESTGEKPPKANWVIAVLGALILAGAYVIAVTITNPMAAIFMYFVAVIMVIVATYMLFISGSVALCKALQKNKHYYYKTNHFISVSTMAYRMKRNGAGLASICILSTMVLVMISCTVCLYTGMDDSLRARYPRDLVIDITAAEDGSIDDSIINGTNDIFERTAKESGVTPLNKISYRLSDFSANVSGSDFQIVTNGFYNSSAYNVLIVPLEDYNRLMGKNETLGENEAIAYTTKLSDYDESTVNINDTGELKIKKYVDDYIGYGIDISSVNDSIYLFVPNYDEYIARFADITEPNGSKVMSSHYIIGSDFDCETEKLYDLTDAFDKNIHANTTLTAASCGFSIESIAGSLDMFMGLYGGLFFLGILLGIVFIFAAVLIMYYKQISEGYEDRSRFDIMKKVGMTEKEIKKSINSQVLTVFFAPLIMAGIHLAFNFPLINRTITLLGFTNPALLIGTTVACFLVFAVLYVIVYRITSRSYYTIVTGGRE</sequence>
<name>A0A9D2MJ65_9FIRM</name>
<feature type="transmembrane region" description="Helical" evidence="6">
    <location>
        <begin position="285"/>
        <end position="311"/>
    </location>
</feature>
<feature type="transmembrane region" description="Helical" evidence="6">
    <location>
        <begin position="199"/>
        <end position="222"/>
    </location>
</feature>
<dbReference type="AlphaFoldDB" id="A0A9D2MJ65"/>
<dbReference type="EMBL" id="DWXN01000010">
    <property type="protein sequence ID" value="HJB75024.1"/>
    <property type="molecule type" value="Genomic_DNA"/>
</dbReference>
<dbReference type="GO" id="GO:0055085">
    <property type="term" value="P:transmembrane transport"/>
    <property type="evidence" value="ECO:0007669"/>
    <property type="project" value="UniProtKB-UniRule"/>
</dbReference>